<keyword evidence="5 6" id="KW-0472">Membrane</keyword>
<organism evidence="8 9">
    <name type="scientific">Xylanibacillus composti</name>
    <dbReference type="NCBI Taxonomy" id="1572762"/>
    <lineage>
        <taxon>Bacteria</taxon>
        <taxon>Bacillati</taxon>
        <taxon>Bacillota</taxon>
        <taxon>Bacilli</taxon>
        <taxon>Bacillales</taxon>
        <taxon>Paenibacillaceae</taxon>
        <taxon>Xylanibacillus</taxon>
    </lineage>
</organism>
<evidence type="ECO:0000259" key="7">
    <source>
        <dbReference type="Pfam" id="PF02683"/>
    </source>
</evidence>
<reference evidence="8" key="1">
    <citation type="submission" date="2021-04" db="EMBL/GenBank/DDBJ databases">
        <title>Draft genome sequence of Xylanibacillus composti strain K13.</title>
        <authorList>
            <person name="Uke A."/>
            <person name="Chhe C."/>
            <person name="Baramee S."/>
            <person name="Kosugi A."/>
        </authorList>
    </citation>
    <scope>NUCLEOTIDE SEQUENCE</scope>
    <source>
        <strain evidence="8">K13</strain>
    </source>
</reference>
<dbReference type="PANTHER" id="PTHR31272">
    <property type="entry name" value="CYTOCHROME C-TYPE BIOGENESIS PROTEIN HI_1454-RELATED"/>
    <property type="match status" value="1"/>
</dbReference>
<dbReference type="InterPro" id="IPR003834">
    <property type="entry name" value="Cyt_c_assmbl_TM_dom"/>
</dbReference>
<dbReference type="EMBL" id="BOVK01000055">
    <property type="protein sequence ID" value="GIQ70710.1"/>
    <property type="molecule type" value="Genomic_DNA"/>
</dbReference>
<comment type="subcellular location">
    <subcellularLocation>
        <location evidence="1">Membrane</location>
        <topology evidence="1">Multi-pass membrane protein</topology>
    </subcellularLocation>
</comment>
<dbReference type="PANTHER" id="PTHR31272:SF4">
    <property type="entry name" value="CYTOCHROME C-TYPE BIOGENESIS PROTEIN HI_1454-RELATED"/>
    <property type="match status" value="1"/>
</dbReference>
<evidence type="ECO:0000256" key="4">
    <source>
        <dbReference type="ARBA" id="ARBA00022989"/>
    </source>
</evidence>
<dbReference type="GO" id="GO:0017004">
    <property type="term" value="P:cytochrome complex assembly"/>
    <property type="evidence" value="ECO:0007669"/>
    <property type="project" value="InterPro"/>
</dbReference>
<name>A0A8J4M3B0_9BACL</name>
<keyword evidence="3 6" id="KW-0812">Transmembrane</keyword>
<feature type="transmembrane region" description="Helical" evidence="6">
    <location>
        <begin position="130"/>
        <end position="161"/>
    </location>
</feature>
<keyword evidence="9" id="KW-1185">Reference proteome</keyword>
<evidence type="ECO:0000256" key="5">
    <source>
        <dbReference type="ARBA" id="ARBA00023136"/>
    </source>
</evidence>
<dbReference type="Pfam" id="PF02683">
    <property type="entry name" value="DsbD_TM"/>
    <property type="match status" value="1"/>
</dbReference>
<feature type="domain" description="Cytochrome C biogenesis protein transmembrane" evidence="7">
    <location>
        <begin position="5"/>
        <end position="197"/>
    </location>
</feature>
<evidence type="ECO:0000313" key="9">
    <source>
        <dbReference type="Proteomes" id="UP000677918"/>
    </source>
</evidence>
<feature type="transmembrane region" description="Helical" evidence="6">
    <location>
        <begin position="167"/>
        <end position="190"/>
    </location>
</feature>
<keyword evidence="4 6" id="KW-1133">Transmembrane helix</keyword>
<dbReference type="RefSeq" id="WP_373314438.1">
    <property type="nucleotide sequence ID" value="NZ_BOVK01000055.1"/>
</dbReference>
<proteinExistence type="inferred from homology"/>
<comment type="caution">
    <text evidence="8">The sequence shown here is derived from an EMBL/GenBank/DDBJ whole genome shotgun (WGS) entry which is preliminary data.</text>
</comment>
<feature type="transmembrane region" description="Helical" evidence="6">
    <location>
        <begin position="52"/>
        <end position="77"/>
    </location>
</feature>
<sequence>MELNIWVAFWAGLLSFISPCCLPLYPSYLSYITGVSVSSLKTDKSAQVRTKLLLHTLCFIIGFSIVFYTFGLTAGLLAETFLDSRYRDLFSKLAAVFIIVMGLILLGIFKPQLLMRDVKWQVPDKLKKTGYIGSVFIGIGFAAGWSPCIGPILGAIGALAATEKGTWFPLITAYTLGFAIPFFLVAFFLGSTKWLIKFSAPLMKIGGAVMIIMGILLYTGQLTQITIQLQEITPDWLRNLG</sequence>
<evidence type="ECO:0000256" key="2">
    <source>
        <dbReference type="ARBA" id="ARBA00006143"/>
    </source>
</evidence>
<dbReference type="GO" id="GO:0016020">
    <property type="term" value="C:membrane"/>
    <property type="evidence" value="ECO:0007669"/>
    <property type="project" value="UniProtKB-SubCell"/>
</dbReference>
<comment type="similarity">
    <text evidence="2">Belongs to the DsbD family.</text>
</comment>
<feature type="transmembrane region" description="Helical" evidence="6">
    <location>
        <begin position="6"/>
        <end position="31"/>
    </location>
</feature>
<dbReference type="AlphaFoldDB" id="A0A8J4M3B0"/>
<evidence type="ECO:0000313" key="8">
    <source>
        <dbReference type="EMBL" id="GIQ70710.1"/>
    </source>
</evidence>
<protein>
    <submittedName>
        <fullName evidence="8">Cytochrome C biogenesis protein CcdA</fullName>
    </submittedName>
</protein>
<gene>
    <name evidence="8" type="ORF">XYCOK13_35340</name>
</gene>
<evidence type="ECO:0000256" key="1">
    <source>
        <dbReference type="ARBA" id="ARBA00004141"/>
    </source>
</evidence>
<accession>A0A8J4M3B0</accession>
<dbReference type="InterPro" id="IPR051790">
    <property type="entry name" value="Cytochrome_c-biogenesis_DsbD"/>
</dbReference>
<feature type="transmembrane region" description="Helical" evidence="6">
    <location>
        <begin position="89"/>
        <end position="109"/>
    </location>
</feature>
<evidence type="ECO:0000256" key="3">
    <source>
        <dbReference type="ARBA" id="ARBA00022692"/>
    </source>
</evidence>
<evidence type="ECO:0000256" key="6">
    <source>
        <dbReference type="SAM" id="Phobius"/>
    </source>
</evidence>
<feature type="transmembrane region" description="Helical" evidence="6">
    <location>
        <begin position="202"/>
        <end position="220"/>
    </location>
</feature>
<dbReference type="Proteomes" id="UP000677918">
    <property type="component" value="Unassembled WGS sequence"/>
</dbReference>